<dbReference type="Gene3D" id="1.10.510.10">
    <property type="entry name" value="Transferase(Phosphotransferase) domain 1"/>
    <property type="match status" value="1"/>
</dbReference>
<sequence length="77" mass="8445">MPQAKCGTPCYMAPELFQEGGVHSYASDLWALGCVLYECYPGRPPFVAYEFTALVESILSDPVPTLPDNPSKPFCNL</sequence>
<feature type="domain" description="Protein kinase" evidence="1">
    <location>
        <begin position="1"/>
        <end position="77"/>
    </location>
</feature>
<accession>A0A5K1G9X4</accession>
<reference evidence="2" key="1">
    <citation type="submission" date="2019-09" db="EMBL/GenBank/DDBJ databases">
        <authorList>
            <person name="Zhang L."/>
        </authorList>
    </citation>
    <scope>NUCLEOTIDE SEQUENCE</scope>
</reference>
<dbReference type="PANTHER" id="PTHR46562">
    <property type="entry name" value="SERINE/THREONINE-KINASE ULK4-LIKE PROTEIN-RELATED"/>
    <property type="match status" value="1"/>
</dbReference>
<evidence type="ECO:0000313" key="2">
    <source>
        <dbReference type="EMBL" id="VVW73817.1"/>
    </source>
</evidence>
<organism evidence="2">
    <name type="scientific">Nymphaea colorata</name>
    <name type="common">pocket water lily</name>
    <dbReference type="NCBI Taxonomy" id="210225"/>
    <lineage>
        <taxon>Eukaryota</taxon>
        <taxon>Viridiplantae</taxon>
        <taxon>Streptophyta</taxon>
        <taxon>Embryophyta</taxon>
        <taxon>Tracheophyta</taxon>
        <taxon>Spermatophyta</taxon>
        <taxon>Magnoliopsida</taxon>
        <taxon>Nymphaeales</taxon>
        <taxon>Nymphaeaceae</taxon>
        <taxon>Nymphaea</taxon>
    </lineage>
</organism>
<name>A0A5K1G9X4_9MAGN</name>
<dbReference type="GO" id="GO:0000914">
    <property type="term" value="P:phragmoplast assembly"/>
    <property type="evidence" value="ECO:0007669"/>
    <property type="project" value="InterPro"/>
</dbReference>
<dbReference type="Pfam" id="PF00069">
    <property type="entry name" value="Pkinase"/>
    <property type="match status" value="1"/>
</dbReference>
<evidence type="ECO:0000259" key="1">
    <source>
        <dbReference type="PROSITE" id="PS50011"/>
    </source>
</evidence>
<dbReference type="PROSITE" id="PS50011">
    <property type="entry name" value="PROTEIN_KINASE_DOM"/>
    <property type="match status" value="1"/>
</dbReference>
<dbReference type="InterPro" id="IPR000719">
    <property type="entry name" value="Prot_kinase_dom"/>
</dbReference>
<dbReference type="SUPFAM" id="SSF56112">
    <property type="entry name" value="Protein kinase-like (PK-like)"/>
    <property type="match status" value="1"/>
</dbReference>
<dbReference type="GO" id="GO:0004672">
    <property type="term" value="F:protein kinase activity"/>
    <property type="evidence" value="ECO:0007669"/>
    <property type="project" value="InterPro"/>
</dbReference>
<dbReference type="InterPro" id="IPR044591">
    <property type="entry name" value="RUK"/>
</dbReference>
<protein>
    <recommendedName>
        <fullName evidence="1">Protein kinase domain-containing protein</fullName>
    </recommendedName>
</protein>
<dbReference type="EMBL" id="LR721787">
    <property type="protein sequence ID" value="VVW73817.1"/>
    <property type="molecule type" value="Genomic_DNA"/>
</dbReference>
<proteinExistence type="predicted"/>
<dbReference type="GO" id="GO:0008017">
    <property type="term" value="F:microtubule binding"/>
    <property type="evidence" value="ECO:0007669"/>
    <property type="project" value="InterPro"/>
</dbReference>
<dbReference type="AlphaFoldDB" id="A0A5K1G9X4"/>
<dbReference type="GO" id="GO:0005524">
    <property type="term" value="F:ATP binding"/>
    <property type="evidence" value="ECO:0007669"/>
    <property type="project" value="InterPro"/>
</dbReference>
<dbReference type="PANTHER" id="PTHR46562:SF1">
    <property type="entry name" value="SERINE_THREONINE-PROTEIN KINASE ULK4"/>
    <property type="match status" value="1"/>
</dbReference>
<gene>
    <name evidence="2" type="ORF">NYM_LOCUS27712</name>
</gene>
<dbReference type="InterPro" id="IPR011009">
    <property type="entry name" value="Kinase-like_dom_sf"/>
</dbReference>